<keyword evidence="3" id="KW-1185">Reference proteome</keyword>
<accession>A0A2V3J3T7</accession>
<gene>
    <name evidence="2" type="ORF">BWQ96_01182</name>
</gene>
<dbReference type="Proteomes" id="UP000247409">
    <property type="component" value="Unassembled WGS sequence"/>
</dbReference>
<dbReference type="OrthoDB" id="10416632at2759"/>
<proteinExistence type="predicted"/>
<name>A0A2V3J3T7_9FLOR</name>
<dbReference type="PROSITE" id="PS00018">
    <property type="entry name" value="EF_HAND_1"/>
    <property type="match status" value="1"/>
</dbReference>
<evidence type="ECO:0000313" key="2">
    <source>
        <dbReference type="EMBL" id="PXF49044.1"/>
    </source>
</evidence>
<comment type="caution">
    <text evidence="2">The sequence shown here is derived from an EMBL/GenBank/DDBJ whole genome shotgun (WGS) entry which is preliminary data.</text>
</comment>
<dbReference type="InterPro" id="IPR018247">
    <property type="entry name" value="EF_Hand_1_Ca_BS"/>
</dbReference>
<dbReference type="AlphaFoldDB" id="A0A2V3J3T7"/>
<reference evidence="2 3" key="1">
    <citation type="journal article" date="2018" name="Mol. Biol. Evol.">
        <title>Analysis of the draft genome of the red seaweed Gracilariopsis chorda provides insights into genome size evolution in Rhodophyta.</title>
        <authorList>
            <person name="Lee J."/>
            <person name="Yang E.C."/>
            <person name="Graf L."/>
            <person name="Yang J.H."/>
            <person name="Qiu H."/>
            <person name="Zel Zion U."/>
            <person name="Chan C.X."/>
            <person name="Stephens T.G."/>
            <person name="Weber A.P.M."/>
            <person name="Boo G.H."/>
            <person name="Boo S.M."/>
            <person name="Kim K.M."/>
            <person name="Shin Y."/>
            <person name="Jung M."/>
            <person name="Lee S.J."/>
            <person name="Yim H.S."/>
            <person name="Lee J.H."/>
            <person name="Bhattacharya D."/>
            <person name="Yoon H.S."/>
        </authorList>
    </citation>
    <scope>NUCLEOTIDE SEQUENCE [LARGE SCALE GENOMIC DNA]</scope>
    <source>
        <strain evidence="2 3">SKKU-2015</strain>
        <tissue evidence="2">Whole body</tissue>
    </source>
</reference>
<organism evidence="2 3">
    <name type="scientific">Gracilariopsis chorda</name>
    <dbReference type="NCBI Taxonomy" id="448386"/>
    <lineage>
        <taxon>Eukaryota</taxon>
        <taxon>Rhodophyta</taxon>
        <taxon>Florideophyceae</taxon>
        <taxon>Rhodymeniophycidae</taxon>
        <taxon>Gracilariales</taxon>
        <taxon>Gracilariaceae</taxon>
        <taxon>Gracilariopsis</taxon>
    </lineage>
</organism>
<protein>
    <submittedName>
        <fullName evidence="2">Uncharacterized protein</fullName>
    </submittedName>
</protein>
<evidence type="ECO:0000256" key="1">
    <source>
        <dbReference type="SAM" id="MobiDB-lite"/>
    </source>
</evidence>
<feature type="region of interest" description="Disordered" evidence="1">
    <location>
        <begin position="48"/>
        <end position="85"/>
    </location>
</feature>
<evidence type="ECO:0000313" key="3">
    <source>
        <dbReference type="Proteomes" id="UP000247409"/>
    </source>
</evidence>
<dbReference type="EMBL" id="NBIV01000009">
    <property type="protein sequence ID" value="PXF49044.1"/>
    <property type="molecule type" value="Genomic_DNA"/>
</dbReference>
<sequence>MSSLNFVLPSPLTTTVFAAPALSSSCSKFAPRTPLSISASVRRGAVLRMSSDSDRSDGYVIRESSYRDPDENSDDDSGDGFMGEAEMDDILGVSMPDDLASFERREIANTQSREELVEKLKEIKFRRRDIMDDRRRGLGMDNVNNYLQNL</sequence>